<dbReference type="Proteomes" id="UP000178599">
    <property type="component" value="Unassembled WGS sequence"/>
</dbReference>
<gene>
    <name evidence="2" type="ORF">A2390_02935</name>
</gene>
<reference evidence="2 3" key="1">
    <citation type="journal article" date="2016" name="Nat. Commun.">
        <title>Thousands of microbial genomes shed light on interconnected biogeochemical processes in an aquifer system.</title>
        <authorList>
            <person name="Anantharaman K."/>
            <person name="Brown C.T."/>
            <person name="Hug L.A."/>
            <person name="Sharon I."/>
            <person name="Castelle C.J."/>
            <person name="Probst A.J."/>
            <person name="Thomas B.C."/>
            <person name="Singh A."/>
            <person name="Wilkins M.J."/>
            <person name="Karaoz U."/>
            <person name="Brodie E.L."/>
            <person name="Williams K.H."/>
            <person name="Hubbard S.S."/>
            <person name="Banfield J.F."/>
        </authorList>
    </citation>
    <scope>NUCLEOTIDE SEQUENCE [LARGE SCALE GENOMIC DNA]</scope>
</reference>
<comment type="caution">
    <text evidence="2">The sequence shown here is derived from an EMBL/GenBank/DDBJ whole genome shotgun (WGS) entry which is preliminary data.</text>
</comment>
<dbReference type="EMBL" id="MHLE01000005">
    <property type="protein sequence ID" value="OGZ03317.1"/>
    <property type="molecule type" value="Genomic_DNA"/>
</dbReference>
<sequence length="62" mass="7480">MKIFKTWTFQWWEMGLVKLCLISFGILLGLYFYGYLVGLLWLWWGLFVVTSVYFITLFLKGE</sequence>
<keyword evidence="1" id="KW-1133">Transmembrane helix</keyword>
<proteinExistence type="predicted"/>
<accession>A0A1G2CPZ3</accession>
<evidence type="ECO:0000313" key="3">
    <source>
        <dbReference type="Proteomes" id="UP000178599"/>
    </source>
</evidence>
<protein>
    <submittedName>
        <fullName evidence="2">Uncharacterized protein</fullName>
    </submittedName>
</protein>
<evidence type="ECO:0000313" key="2">
    <source>
        <dbReference type="EMBL" id="OGZ03317.1"/>
    </source>
</evidence>
<keyword evidence="1" id="KW-0472">Membrane</keyword>
<organism evidence="2 3">
    <name type="scientific">Candidatus Liptonbacteria bacterium RIFOXYB1_FULL_36_10</name>
    <dbReference type="NCBI Taxonomy" id="1798654"/>
    <lineage>
        <taxon>Bacteria</taxon>
        <taxon>Candidatus Liptoniibacteriota</taxon>
    </lineage>
</organism>
<evidence type="ECO:0000256" key="1">
    <source>
        <dbReference type="SAM" id="Phobius"/>
    </source>
</evidence>
<feature type="transmembrane region" description="Helical" evidence="1">
    <location>
        <begin position="12"/>
        <end position="34"/>
    </location>
</feature>
<name>A0A1G2CPZ3_9BACT</name>
<dbReference type="AlphaFoldDB" id="A0A1G2CPZ3"/>
<feature type="transmembrane region" description="Helical" evidence="1">
    <location>
        <begin position="40"/>
        <end position="59"/>
    </location>
</feature>
<keyword evidence="1" id="KW-0812">Transmembrane</keyword>